<proteinExistence type="predicted"/>
<reference evidence="1" key="1">
    <citation type="submission" date="2016-04" db="EMBL/GenBank/DDBJ databases">
        <authorList>
            <person name="Tabuchi Yagui T.R."/>
        </authorList>
    </citation>
    <scope>NUCLEOTIDE SEQUENCE [LARGE SCALE GENOMIC DNA]</scope>
    <source>
        <strain evidence="1">NIES-26</strain>
    </source>
</reference>
<dbReference type="Proteomes" id="UP000252107">
    <property type="component" value="Unassembled WGS sequence"/>
</dbReference>
<sequence length="63" mass="7299">MHTPLLLTTQDSGVFEGSKKTFQRKLEKELTLKVRLAILDKCPRDGRERAALERRPNHENIIV</sequence>
<evidence type="ECO:0000313" key="2">
    <source>
        <dbReference type="Proteomes" id="UP000252107"/>
    </source>
</evidence>
<keyword evidence="2" id="KW-1185">Reference proteome</keyword>
<name>A0A367RSJ1_9NOSO</name>
<dbReference type="AlphaFoldDB" id="A0A367RSJ1"/>
<protein>
    <submittedName>
        <fullName evidence="1">Uncharacterized protein</fullName>
    </submittedName>
</protein>
<evidence type="ECO:0000313" key="1">
    <source>
        <dbReference type="EMBL" id="RCJ38680.1"/>
    </source>
</evidence>
<comment type="caution">
    <text evidence="1">The sequence shown here is derived from an EMBL/GenBank/DDBJ whole genome shotgun (WGS) entry which is preliminary data.</text>
</comment>
<gene>
    <name evidence="1" type="ORF">A6770_39535</name>
</gene>
<organism evidence="1 2">
    <name type="scientific">Nostoc minutum NIES-26</name>
    <dbReference type="NCBI Taxonomy" id="1844469"/>
    <lineage>
        <taxon>Bacteria</taxon>
        <taxon>Bacillati</taxon>
        <taxon>Cyanobacteriota</taxon>
        <taxon>Cyanophyceae</taxon>
        <taxon>Nostocales</taxon>
        <taxon>Nostocaceae</taxon>
        <taxon>Nostoc</taxon>
    </lineage>
</organism>
<accession>A0A367RSJ1</accession>
<dbReference type="EMBL" id="LXQD01000092">
    <property type="protein sequence ID" value="RCJ38680.1"/>
    <property type="molecule type" value="Genomic_DNA"/>
</dbReference>